<name>A0A3S2PLD9_ORYJA</name>
<dbReference type="EMBL" id="CM012450">
    <property type="protein sequence ID" value="RVE63987.1"/>
    <property type="molecule type" value="Genomic_DNA"/>
</dbReference>
<protein>
    <submittedName>
        <fullName evidence="1">Uncharacterized protein</fullName>
    </submittedName>
</protein>
<dbReference type="AlphaFoldDB" id="A0A3S2PLD9"/>
<reference evidence="1 2" key="2">
    <citation type="submission" date="2019-01" db="EMBL/GenBank/DDBJ databases">
        <title>A chromosome length genome reference of the Java medaka (oryzias javanicus).</title>
        <authorList>
            <person name="Herpin A."/>
            <person name="Takehana Y."/>
            <person name="Naruse K."/>
            <person name="Ansai S."/>
            <person name="Kawaguchi M."/>
        </authorList>
    </citation>
    <scope>NUCLEOTIDE SEQUENCE [LARGE SCALE GENOMIC DNA]</scope>
    <source>
        <strain evidence="1">RS831</strain>
        <tissue evidence="1">Whole body</tissue>
    </source>
</reference>
<organism evidence="1 2">
    <name type="scientific">Oryzias javanicus</name>
    <name type="common">Javanese ricefish</name>
    <name type="synonym">Aplocheilus javanicus</name>
    <dbReference type="NCBI Taxonomy" id="123683"/>
    <lineage>
        <taxon>Eukaryota</taxon>
        <taxon>Metazoa</taxon>
        <taxon>Chordata</taxon>
        <taxon>Craniata</taxon>
        <taxon>Vertebrata</taxon>
        <taxon>Euteleostomi</taxon>
        <taxon>Actinopterygii</taxon>
        <taxon>Neopterygii</taxon>
        <taxon>Teleostei</taxon>
        <taxon>Neoteleostei</taxon>
        <taxon>Acanthomorphata</taxon>
        <taxon>Ovalentaria</taxon>
        <taxon>Atherinomorphae</taxon>
        <taxon>Beloniformes</taxon>
        <taxon>Adrianichthyidae</taxon>
        <taxon>Oryziinae</taxon>
        <taxon>Oryzias</taxon>
    </lineage>
</organism>
<dbReference type="Proteomes" id="UP000283210">
    <property type="component" value="Chromosome 14"/>
</dbReference>
<reference evidence="1 2" key="1">
    <citation type="submission" date="2018-11" db="EMBL/GenBank/DDBJ databases">
        <authorList>
            <person name="Lopez-Roques C."/>
            <person name="Donnadieu C."/>
            <person name="Bouchez O."/>
            <person name="Klopp C."/>
            <person name="Cabau C."/>
            <person name="Zahm M."/>
        </authorList>
    </citation>
    <scope>NUCLEOTIDE SEQUENCE [LARGE SCALE GENOMIC DNA]</scope>
    <source>
        <strain evidence="1">RS831</strain>
        <tissue evidence="1">Whole body</tissue>
    </source>
</reference>
<evidence type="ECO:0000313" key="1">
    <source>
        <dbReference type="EMBL" id="RVE63987.1"/>
    </source>
</evidence>
<sequence length="72" mass="8513">MTTRGQSLVLESNSRRNVNFQFEHLLWRERPVLEQARRFQYFKNTSRFAAKLGISQHSDSHLLLNSEMCTLS</sequence>
<keyword evidence="2" id="KW-1185">Reference proteome</keyword>
<proteinExistence type="predicted"/>
<evidence type="ECO:0000313" key="2">
    <source>
        <dbReference type="Proteomes" id="UP000283210"/>
    </source>
</evidence>
<accession>A0A3S2PLD9</accession>
<gene>
    <name evidence="1" type="ORF">OJAV_G00141810</name>
</gene>